<keyword evidence="4" id="KW-1185">Reference proteome</keyword>
<dbReference type="RefSeq" id="WP_186906793.1">
    <property type="nucleotide sequence ID" value="NZ_JACOPP010000003.1"/>
</dbReference>
<protein>
    <submittedName>
        <fullName evidence="3">Alpha/beta hydrolase</fullName>
    </submittedName>
</protein>
<dbReference type="AlphaFoldDB" id="A0A8J6J548"/>
<dbReference type="PANTHER" id="PTHR48081">
    <property type="entry name" value="AB HYDROLASE SUPERFAMILY PROTEIN C4A8.06C"/>
    <property type="match status" value="1"/>
</dbReference>
<dbReference type="Pfam" id="PF20434">
    <property type="entry name" value="BD-FAE"/>
    <property type="match status" value="1"/>
</dbReference>
<dbReference type="SUPFAM" id="SSF53474">
    <property type="entry name" value="alpha/beta-Hydrolases"/>
    <property type="match status" value="1"/>
</dbReference>
<name>A0A8J6J548_9FIRM</name>
<dbReference type="InterPro" id="IPR050300">
    <property type="entry name" value="GDXG_lipolytic_enzyme"/>
</dbReference>
<evidence type="ECO:0000256" key="1">
    <source>
        <dbReference type="ARBA" id="ARBA00022801"/>
    </source>
</evidence>
<evidence type="ECO:0000259" key="2">
    <source>
        <dbReference type="Pfam" id="PF20434"/>
    </source>
</evidence>
<comment type="caution">
    <text evidence="3">The sequence shown here is derived from an EMBL/GenBank/DDBJ whole genome shotgun (WGS) entry which is preliminary data.</text>
</comment>
<reference evidence="3" key="1">
    <citation type="submission" date="2020-08" db="EMBL/GenBank/DDBJ databases">
        <title>Genome public.</title>
        <authorList>
            <person name="Liu C."/>
            <person name="Sun Q."/>
        </authorList>
    </citation>
    <scope>NUCLEOTIDE SEQUENCE</scope>
    <source>
        <strain evidence="3">NSJ-51</strain>
    </source>
</reference>
<dbReference type="PANTHER" id="PTHR48081:SF6">
    <property type="entry name" value="PEPTIDASE S9 PROLYL OLIGOPEPTIDASE CATALYTIC DOMAIN-CONTAINING PROTEIN"/>
    <property type="match status" value="1"/>
</dbReference>
<dbReference type="EMBL" id="JACOPP010000003">
    <property type="protein sequence ID" value="MBC5732896.1"/>
    <property type="molecule type" value="Genomic_DNA"/>
</dbReference>
<feature type="domain" description="BD-FAE-like" evidence="2">
    <location>
        <begin position="43"/>
        <end position="126"/>
    </location>
</feature>
<dbReference type="Proteomes" id="UP000661435">
    <property type="component" value="Unassembled WGS sequence"/>
</dbReference>
<evidence type="ECO:0000313" key="3">
    <source>
        <dbReference type="EMBL" id="MBC5732896.1"/>
    </source>
</evidence>
<dbReference type="GO" id="GO:0016787">
    <property type="term" value="F:hydrolase activity"/>
    <property type="evidence" value="ECO:0007669"/>
    <property type="project" value="UniProtKB-KW"/>
</dbReference>
<gene>
    <name evidence="3" type="ORF">H8S57_04035</name>
</gene>
<dbReference type="InterPro" id="IPR049492">
    <property type="entry name" value="BD-FAE-like_dom"/>
</dbReference>
<evidence type="ECO:0000313" key="4">
    <source>
        <dbReference type="Proteomes" id="UP000661435"/>
    </source>
</evidence>
<dbReference type="InterPro" id="IPR029058">
    <property type="entry name" value="AB_hydrolase_fold"/>
</dbReference>
<proteinExistence type="predicted"/>
<keyword evidence="1 3" id="KW-0378">Hydrolase</keyword>
<sequence length="262" mass="28397">MLYREFGPAELHPGLTAGEGVRLRAYCREHTGLLADDGKRWAVLILPGGAYRRLAPAESEPVALAFLAAGIQAFVLDYSVLPRRWPQPLLETAAAVAFLRSHAAEYGFRADRVAVCGFSAGGHLAGYLSGRWEDPAIGAALGLTPDQVRPDAAVLGYPVVHLAALLEEIGAPEALRLDRQVRPGHPPVFLWATVRDATVPVENTLDYARALRAAEVPFELHLFADGPHAMGLADRESARDEDHCNAHAAAWHPLCVDWLKGR</sequence>
<accession>A0A8J6J548</accession>
<organism evidence="3 4">
    <name type="scientific">Lawsonibacter hominis</name>
    <dbReference type="NCBI Taxonomy" id="2763053"/>
    <lineage>
        <taxon>Bacteria</taxon>
        <taxon>Bacillati</taxon>
        <taxon>Bacillota</taxon>
        <taxon>Clostridia</taxon>
        <taxon>Eubacteriales</taxon>
        <taxon>Oscillospiraceae</taxon>
        <taxon>Lawsonibacter</taxon>
    </lineage>
</organism>
<dbReference type="Gene3D" id="3.40.50.1820">
    <property type="entry name" value="alpha/beta hydrolase"/>
    <property type="match status" value="1"/>
</dbReference>